<keyword evidence="1" id="KW-0808">Transferase</keyword>
<sequence>VEALNIAILEATNRNIFYGFKVGKDKVHISHLQFADDALFLREWSLSSVKNLFRILTCFHLASGRKVNFNKSVMKN</sequence>
<proteinExistence type="predicted"/>
<comment type="caution">
    <text evidence="1">The sequence shown here is derived from an EMBL/GenBank/DDBJ whole genome shotgun (WGS) entry which is preliminary data.</text>
</comment>
<protein>
    <submittedName>
        <fullName evidence="1">RNA-directed DNA polymerase, eukaryota, reverse transcriptase zinc-binding domain protein</fullName>
    </submittedName>
</protein>
<gene>
    <name evidence="1" type="ORF">Tci_449608</name>
</gene>
<evidence type="ECO:0000313" key="1">
    <source>
        <dbReference type="EMBL" id="GEY77634.1"/>
    </source>
</evidence>
<name>A0A699HW18_TANCI</name>
<accession>A0A699HW18</accession>
<reference evidence="1" key="1">
    <citation type="journal article" date="2019" name="Sci. Rep.">
        <title>Draft genome of Tanacetum cinerariifolium, the natural source of mosquito coil.</title>
        <authorList>
            <person name="Yamashiro T."/>
            <person name="Shiraishi A."/>
            <person name="Satake H."/>
            <person name="Nakayama K."/>
        </authorList>
    </citation>
    <scope>NUCLEOTIDE SEQUENCE</scope>
</reference>
<dbReference type="AlphaFoldDB" id="A0A699HW18"/>
<organism evidence="1">
    <name type="scientific">Tanacetum cinerariifolium</name>
    <name type="common">Dalmatian daisy</name>
    <name type="synonym">Chrysanthemum cinerariifolium</name>
    <dbReference type="NCBI Taxonomy" id="118510"/>
    <lineage>
        <taxon>Eukaryota</taxon>
        <taxon>Viridiplantae</taxon>
        <taxon>Streptophyta</taxon>
        <taxon>Embryophyta</taxon>
        <taxon>Tracheophyta</taxon>
        <taxon>Spermatophyta</taxon>
        <taxon>Magnoliopsida</taxon>
        <taxon>eudicotyledons</taxon>
        <taxon>Gunneridae</taxon>
        <taxon>Pentapetalae</taxon>
        <taxon>asterids</taxon>
        <taxon>campanulids</taxon>
        <taxon>Asterales</taxon>
        <taxon>Asteraceae</taxon>
        <taxon>Asteroideae</taxon>
        <taxon>Anthemideae</taxon>
        <taxon>Anthemidinae</taxon>
        <taxon>Tanacetum</taxon>
    </lineage>
</organism>
<feature type="non-terminal residue" evidence="1">
    <location>
        <position position="1"/>
    </location>
</feature>
<keyword evidence="1" id="KW-0695">RNA-directed DNA polymerase</keyword>
<dbReference type="EMBL" id="BKCJ010208629">
    <property type="protein sequence ID" value="GEY77634.1"/>
    <property type="molecule type" value="Genomic_DNA"/>
</dbReference>
<dbReference type="GO" id="GO:0003964">
    <property type="term" value="F:RNA-directed DNA polymerase activity"/>
    <property type="evidence" value="ECO:0007669"/>
    <property type="project" value="UniProtKB-KW"/>
</dbReference>
<keyword evidence="1" id="KW-0548">Nucleotidyltransferase</keyword>